<dbReference type="GO" id="GO:0031418">
    <property type="term" value="F:L-ascorbic acid binding"/>
    <property type="evidence" value="ECO:0007669"/>
    <property type="project" value="UniProtKB-KW"/>
</dbReference>
<dbReference type="InterPro" id="IPR027443">
    <property type="entry name" value="IPNS-like_sf"/>
</dbReference>
<dbReference type="FunFam" id="2.60.120.330:FF:000005">
    <property type="entry name" value="1-aminocyclopropane-1-carboxylate oxidase homolog 1"/>
    <property type="match status" value="1"/>
</dbReference>
<evidence type="ECO:0000256" key="5">
    <source>
        <dbReference type="ARBA" id="ARBA00023004"/>
    </source>
</evidence>
<dbReference type="Pfam" id="PF03171">
    <property type="entry name" value="2OG-FeII_Oxy"/>
    <property type="match status" value="1"/>
</dbReference>
<keyword evidence="5 6" id="KW-0408">Iron</keyword>
<evidence type="ECO:0000313" key="8">
    <source>
        <dbReference type="EMBL" id="PSR92878.1"/>
    </source>
</evidence>
<reference evidence="8 9" key="1">
    <citation type="submission" date="2017-07" db="EMBL/GenBank/DDBJ databases">
        <title>An improved, manually edited Actinidia chinensis var. chinensis (kiwifruit) genome highlights the challenges associated with draft genomes and gene prediction in plants.</title>
        <authorList>
            <person name="Pilkington S."/>
            <person name="Crowhurst R."/>
            <person name="Hilario E."/>
            <person name="Nardozza S."/>
            <person name="Fraser L."/>
            <person name="Peng Y."/>
            <person name="Gunaseelan K."/>
            <person name="Simpson R."/>
            <person name="Tahir J."/>
            <person name="Deroles S."/>
            <person name="Templeton K."/>
            <person name="Luo Z."/>
            <person name="Davy M."/>
            <person name="Cheng C."/>
            <person name="Mcneilage M."/>
            <person name="Scaglione D."/>
            <person name="Liu Y."/>
            <person name="Zhang Q."/>
            <person name="Datson P."/>
            <person name="De Silva N."/>
            <person name="Gardiner S."/>
            <person name="Bassett H."/>
            <person name="Chagne D."/>
            <person name="Mccallum J."/>
            <person name="Dzierzon H."/>
            <person name="Deng C."/>
            <person name="Wang Y.-Y."/>
            <person name="Barron N."/>
            <person name="Manako K."/>
            <person name="Bowen J."/>
            <person name="Foster T."/>
            <person name="Erridge Z."/>
            <person name="Tiffin H."/>
            <person name="Waite C."/>
            <person name="Davies K."/>
            <person name="Grierson E."/>
            <person name="Laing W."/>
            <person name="Kirk R."/>
            <person name="Chen X."/>
            <person name="Wood M."/>
            <person name="Montefiori M."/>
            <person name="Brummell D."/>
            <person name="Schwinn K."/>
            <person name="Catanach A."/>
            <person name="Fullerton C."/>
            <person name="Li D."/>
            <person name="Meiyalaghan S."/>
            <person name="Nieuwenhuizen N."/>
            <person name="Read N."/>
            <person name="Prakash R."/>
            <person name="Hunter D."/>
            <person name="Zhang H."/>
            <person name="Mckenzie M."/>
            <person name="Knabel M."/>
            <person name="Harris A."/>
            <person name="Allan A."/>
            <person name="Chen A."/>
            <person name="Janssen B."/>
            <person name="Plunkett B."/>
            <person name="Dwamena C."/>
            <person name="Voogd C."/>
            <person name="Leif D."/>
            <person name="Lafferty D."/>
            <person name="Souleyre E."/>
            <person name="Varkonyi-Gasic E."/>
            <person name="Gambi F."/>
            <person name="Hanley J."/>
            <person name="Yao J.-L."/>
            <person name="Cheung J."/>
            <person name="David K."/>
            <person name="Warren B."/>
            <person name="Marsh K."/>
            <person name="Snowden K."/>
            <person name="Lin-Wang K."/>
            <person name="Brian L."/>
            <person name="Martinez-Sanchez M."/>
            <person name="Wang M."/>
            <person name="Ileperuma N."/>
            <person name="Macnee N."/>
            <person name="Campin R."/>
            <person name="Mcatee P."/>
            <person name="Drummond R."/>
            <person name="Espley R."/>
            <person name="Ireland H."/>
            <person name="Wu R."/>
            <person name="Atkinson R."/>
            <person name="Karunairetnam S."/>
            <person name="Bulley S."/>
            <person name="Chunkath S."/>
            <person name="Hanley Z."/>
            <person name="Storey R."/>
            <person name="Thrimawithana A."/>
            <person name="Thomson S."/>
            <person name="David C."/>
            <person name="Testolin R."/>
        </authorList>
    </citation>
    <scope>NUCLEOTIDE SEQUENCE [LARGE SCALE GENOMIC DNA]</scope>
    <source>
        <strain evidence="9">cv. Red5</strain>
        <tissue evidence="8">Young leaf</tissue>
    </source>
</reference>
<keyword evidence="2 6" id="KW-0479">Metal-binding</keyword>
<proteinExistence type="inferred from homology"/>
<evidence type="ECO:0000259" key="7">
    <source>
        <dbReference type="PROSITE" id="PS51471"/>
    </source>
</evidence>
<evidence type="ECO:0000256" key="1">
    <source>
        <dbReference type="ARBA" id="ARBA00008056"/>
    </source>
</evidence>
<keyword evidence="4 6" id="KW-0560">Oxidoreductase</keyword>
<dbReference type="OrthoDB" id="288590at2759"/>
<dbReference type="Gene3D" id="2.60.120.330">
    <property type="entry name" value="B-lactam Antibiotic, Isopenicillin N Synthase, Chain"/>
    <property type="match status" value="1"/>
</dbReference>
<evidence type="ECO:0000256" key="6">
    <source>
        <dbReference type="RuleBase" id="RU003682"/>
    </source>
</evidence>
<dbReference type="InterPro" id="IPR026992">
    <property type="entry name" value="DIOX_N"/>
</dbReference>
<accession>A0A2R6PKL0</accession>
<protein>
    <submittedName>
        <fullName evidence="8">1-aminocyclopropane-1-carboxylate oxidase</fullName>
    </submittedName>
</protein>
<dbReference type="GO" id="GO:0016705">
    <property type="term" value="F:oxidoreductase activity, acting on paired donors, with incorporation or reduction of molecular oxygen"/>
    <property type="evidence" value="ECO:0007669"/>
    <property type="project" value="UniProtKB-ARBA"/>
</dbReference>
<comment type="similarity">
    <text evidence="1 6">Belongs to the iron/ascorbate-dependent oxidoreductase family.</text>
</comment>
<dbReference type="Proteomes" id="UP000241394">
    <property type="component" value="Chromosome LG24"/>
</dbReference>
<evidence type="ECO:0000256" key="2">
    <source>
        <dbReference type="ARBA" id="ARBA00022723"/>
    </source>
</evidence>
<dbReference type="Pfam" id="PF14226">
    <property type="entry name" value="DIOX_N"/>
    <property type="match status" value="1"/>
</dbReference>
<dbReference type="EMBL" id="NKQK01000024">
    <property type="protein sequence ID" value="PSR92878.1"/>
    <property type="molecule type" value="Genomic_DNA"/>
</dbReference>
<organism evidence="8 9">
    <name type="scientific">Actinidia chinensis var. chinensis</name>
    <name type="common">Chinese soft-hair kiwi</name>
    <dbReference type="NCBI Taxonomy" id="1590841"/>
    <lineage>
        <taxon>Eukaryota</taxon>
        <taxon>Viridiplantae</taxon>
        <taxon>Streptophyta</taxon>
        <taxon>Embryophyta</taxon>
        <taxon>Tracheophyta</taxon>
        <taxon>Spermatophyta</taxon>
        <taxon>Magnoliopsida</taxon>
        <taxon>eudicotyledons</taxon>
        <taxon>Gunneridae</taxon>
        <taxon>Pentapetalae</taxon>
        <taxon>asterids</taxon>
        <taxon>Ericales</taxon>
        <taxon>Actinidiaceae</taxon>
        <taxon>Actinidia</taxon>
    </lineage>
</organism>
<dbReference type="AlphaFoldDB" id="A0A2R6PKL0"/>
<dbReference type="SUPFAM" id="SSF51197">
    <property type="entry name" value="Clavaminate synthase-like"/>
    <property type="match status" value="1"/>
</dbReference>
<dbReference type="InterPro" id="IPR005123">
    <property type="entry name" value="Oxoglu/Fe-dep_dioxygenase_dom"/>
</dbReference>
<feature type="domain" description="Fe2OG dioxygenase" evidence="7">
    <location>
        <begin position="209"/>
        <end position="318"/>
    </location>
</feature>
<dbReference type="Gramene" id="PSR92878">
    <property type="protein sequence ID" value="PSR92878"/>
    <property type="gene ID" value="CEY00_Acc27481"/>
</dbReference>
<dbReference type="GO" id="GO:0046872">
    <property type="term" value="F:metal ion binding"/>
    <property type="evidence" value="ECO:0007669"/>
    <property type="project" value="UniProtKB-KW"/>
</dbReference>
<dbReference type="PROSITE" id="PS51471">
    <property type="entry name" value="FE2OG_OXY"/>
    <property type="match status" value="1"/>
</dbReference>
<keyword evidence="3" id="KW-0847">Vitamin C</keyword>
<evidence type="ECO:0000313" key="9">
    <source>
        <dbReference type="Proteomes" id="UP000241394"/>
    </source>
</evidence>
<comment type="caution">
    <text evidence="8">The sequence shown here is derived from an EMBL/GenBank/DDBJ whole genome shotgun (WGS) entry which is preliminary data.</text>
</comment>
<dbReference type="OMA" id="EELNSGH"/>
<reference evidence="9" key="2">
    <citation type="journal article" date="2018" name="BMC Genomics">
        <title>A manually annotated Actinidia chinensis var. chinensis (kiwifruit) genome highlights the challenges associated with draft genomes and gene prediction in plants.</title>
        <authorList>
            <person name="Pilkington S.M."/>
            <person name="Crowhurst R."/>
            <person name="Hilario E."/>
            <person name="Nardozza S."/>
            <person name="Fraser L."/>
            <person name="Peng Y."/>
            <person name="Gunaseelan K."/>
            <person name="Simpson R."/>
            <person name="Tahir J."/>
            <person name="Deroles S.C."/>
            <person name="Templeton K."/>
            <person name="Luo Z."/>
            <person name="Davy M."/>
            <person name="Cheng C."/>
            <person name="McNeilage M."/>
            <person name="Scaglione D."/>
            <person name="Liu Y."/>
            <person name="Zhang Q."/>
            <person name="Datson P."/>
            <person name="De Silva N."/>
            <person name="Gardiner S.E."/>
            <person name="Bassett H."/>
            <person name="Chagne D."/>
            <person name="McCallum J."/>
            <person name="Dzierzon H."/>
            <person name="Deng C."/>
            <person name="Wang Y.Y."/>
            <person name="Barron L."/>
            <person name="Manako K."/>
            <person name="Bowen J."/>
            <person name="Foster T.M."/>
            <person name="Erridge Z.A."/>
            <person name="Tiffin H."/>
            <person name="Waite C.N."/>
            <person name="Davies K.M."/>
            <person name="Grierson E.P."/>
            <person name="Laing W.A."/>
            <person name="Kirk R."/>
            <person name="Chen X."/>
            <person name="Wood M."/>
            <person name="Montefiori M."/>
            <person name="Brummell D.A."/>
            <person name="Schwinn K.E."/>
            <person name="Catanach A."/>
            <person name="Fullerton C."/>
            <person name="Li D."/>
            <person name="Meiyalaghan S."/>
            <person name="Nieuwenhuizen N."/>
            <person name="Read N."/>
            <person name="Prakash R."/>
            <person name="Hunter D."/>
            <person name="Zhang H."/>
            <person name="McKenzie M."/>
            <person name="Knabel M."/>
            <person name="Harris A."/>
            <person name="Allan A.C."/>
            <person name="Gleave A."/>
            <person name="Chen A."/>
            <person name="Janssen B.J."/>
            <person name="Plunkett B."/>
            <person name="Ampomah-Dwamena C."/>
            <person name="Voogd C."/>
            <person name="Leif D."/>
            <person name="Lafferty D."/>
            <person name="Souleyre E.J.F."/>
            <person name="Varkonyi-Gasic E."/>
            <person name="Gambi F."/>
            <person name="Hanley J."/>
            <person name="Yao J.L."/>
            <person name="Cheung J."/>
            <person name="David K.M."/>
            <person name="Warren B."/>
            <person name="Marsh K."/>
            <person name="Snowden K.C."/>
            <person name="Lin-Wang K."/>
            <person name="Brian L."/>
            <person name="Martinez-Sanchez M."/>
            <person name="Wang M."/>
            <person name="Ileperuma N."/>
            <person name="Macnee N."/>
            <person name="Campin R."/>
            <person name="McAtee P."/>
            <person name="Drummond R.S.M."/>
            <person name="Espley R.V."/>
            <person name="Ireland H.S."/>
            <person name="Wu R."/>
            <person name="Atkinson R.G."/>
            <person name="Karunairetnam S."/>
            <person name="Bulley S."/>
            <person name="Chunkath S."/>
            <person name="Hanley Z."/>
            <person name="Storey R."/>
            <person name="Thrimawithana A.H."/>
            <person name="Thomson S."/>
            <person name="David C."/>
            <person name="Testolin R."/>
            <person name="Huang H."/>
            <person name="Hellens R.P."/>
            <person name="Schaffer R.J."/>
        </authorList>
    </citation>
    <scope>NUCLEOTIDE SEQUENCE [LARGE SCALE GENOMIC DNA]</scope>
    <source>
        <strain evidence="9">cv. Red5</strain>
    </source>
</reference>
<dbReference type="STRING" id="1590841.A0A2R6PKL0"/>
<evidence type="ECO:0000256" key="3">
    <source>
        <dbReference type="ARBA" id="ARBA00022896"/>
    </source>
</evidence>
<sequence length="367" mass="41088">MDVSRSSAQSTEGHYDRAKELKSFDDSKVGVKGLVDAGAIKVPKIFIRPHDELSHESKSSHKDLQVPVIDLSGIGRSDRRKEIVNEVRTASEKWGFFQVVNHGIPPSVLGEMINGTRAFHEQDSEVKKALYSRDPKRSVRYDSNHDLYLARVASWRDTLNISILGSDHSYPDEIPSVCRATAIEYIKHVTNLRVALFELLSVALGLKPDHLSTLECDKGLSFACHYYPACPEPDLTLGAAKHSDATFLTILLQDQLGGLQVIHKNQWVDVQPIAGGLLVNIGDLLQIVSNNKFKSENHRVLAKRVGPRISVACFFFGVFASSKLYGPIKELISEENPSLYRDFLVSDYFEKFLSKRSDKSGLEYFKL</sequence>
<keyword evidence="9" id="KW-1185">Reference proteome</keyword>
<name>A0A2R6PKL0_ACTCC</name>
<dbReference type="PANTHER" id="PTHR10209">
    <property type="entry name" value="OXIDOREDUCTASE, 2OG-FE II OXYGENASE FAMILY PROTEIN"/>
    <property type="match status" value="1"/>
</dbReference>
<dbReference type="PANTHER" id="PTHR10209:SF429">
    <property type="entry name" value="1-AMINOCYCLOPROPANE-1-CARBOXYLATE OXIDASE HOMOLOG 1-LIKE"/>
    <property type="match status" value="1"/>
</dbReference>
<dbReference type="InParanoid" id="A0A2R6PKL0"/>
<evidence type="ECO:0000256" key="4">
    <source>
        <dbReference type="ARBA" id="ARBA00023002"/>
    </source>
</evidence>
<dbReference type="GO" id="GO:0051213">
    <property type="term" value="F:dioxygenase activity"/>
    <property type="evidence" value="ECO:0007669"/>
    <property type="project" value="UniProtKB-ARBA"/>
</dbReference>
<gene>
    <name evidence="8" type="ORF">CEY00_Acc27481</name>
</gene>
<dbReference type="InterPro" id="IPR044861">
    <property type="entry name" value="IPNS-like_FE2OG_OXY"/>
</dbReference>